<dbReference type="PROSITE" id="PS00028">
    <property type="entry name" value="ZINC_FINGER_C2H2_1"/>
    <property type="match status" value="1"/>
</dbReference>
<dbReference type="SMART" id="SM00443">
    <property type="entry name" value="G_patch"/>
    <property type="match status" value="1"/>
</dbReference>
<dbReference type="InterPro" id="IPR000467">
    <property type="entry name" value="G_patch_dom"/>
</dbReference>
<reference evidence="6" key="1">
    <citation type="journal article" date="2020" name="Fungal Divers.">
        <title>Resolving the Mortierellaceae phylogeny through synthesis of multi-gene phylogenetics and phylogenomics.</title>
        <authorList>
            <person name="Vandepol N."/>
            <person name="Liber J."/>
            <person name="Desiro A."/>
            <person name="Na H."/>
            <person name="Kennedy M."/>
            <person name="Barry K."/>
            <person name="Grigoriev I.V."/>
            <person name="Miller A.N."/>
            <person name="O'Donnell K."/>
            <person name="Stajich J.E."/>
            <person name="Bonito G."/>
        </authorList>
    </citation>
    <scope>NUCLEOTIDE SEQUENCE</scope>
    <source>
        <strain evidence="6">KOD948</strain>
    </source>
</reference>
<keyword evidence="7" id="KW-1185">Reference proteome</keyword>
<evidence type="ECO:0000313" key="6">
    <source>
        <dbReference type="EMBL" id="KAG0248774.1"/>
    </source>
</evidence>
<dbReference type="OrthoDB" id="4822at2759"/>
<keyword evidence="2" id="KW-0175">Coiled coil</keyword>
<accession>A0A9P6PM54</accession>
<keyword evidence="1" id="KW-0862">Zinc</keyword>
<feature type="compositionally biased region" description="Low complexity" evidence="3">
    <location>
        <begin position="324"/>
        <end position="343"/>
    </location>
</feature>
<evidence type="ECO:0000259" key="5">
    <source>
        <dbReference type="PROSITE" id="PS50174"/>
    </source>
</evidence>
<feature type="region of interest" description="Disordered" evidence="3">
    <location>
        <begin position="1"/>
        <end position="35"/>
    </location>
</feature>
<evidence type="ECO:0000256" key="1">
    <source>
        <dbReference type="PROSITE-ProRule" id="PRU00042"/>
    </source>
</evidence>
<evidence type="ECO:0000313" key="7">
    <source>
        <dbReference type="Proteomes" id="UP000726737"/>
    </source>
</evidence>
<feature type="domain" description="C2H2-type" evidence="4">
    <location>
        <begin position="148"/>
        <end position="177"/>
    </location>
</feature>
<dbReference type="Pfam" id="PF01585">
    <property type="entry name" value="G-patch"/>
    <property type="match status" value="1"/>
</dbReference>
<keyword evidence="1" id="KW-0479">Metal-binding</keyword>
<evidence type="ECO:0000259" key="4">
    <source>
        <dbReference type="PROSITE" id="PS50157"/>
    </source>
</evidence>
<dbReference type="PANTHER" id="PTHR47251:SF1">
    <property type="entry name" value="FINGER DOMAIN PROTEIN, PUTATIVE (AFU_ORTHOLOGUE AFUA_3G04180)-RELATED"/>
    <property type="match status" value="1"/>
</dbReference>
<dbReference type="EMBL" id="JAAAJA010000926">
    <property type="protein sequence ID" value="KAG0248774.1"/>
    <property type="molecule type" value="Genomic_DNA"/>
</dbReference>
<dbReference type="PROSITE" id="PS50174">
    <property type="entry name" value="G_PATCH"/>
    <property type="match status" value="1"/>
</dbReference>
<keyword evidence="1" id="KW-0863">Zinc-finger</keyword>
<feature type="coiled-coil region" evidence="2">
    <location>
        <begin position="101"/>
        <end position="135"/>
    </location>
</feature>
<feature type="non-terminal residue" evidence="6">
    <location>
        <position position="374"/>
    </location>
</feature>
<proteinExistence type="predicted"/>
<feature type="compositionally biased region" description="Basic and acidic residues" evidence="3">
    <location>
        <begin position="195"/>
        <end position="206"/>
    </location>
</feature>
<organism evidence="6 7">
    <name type="scientific">Mortierella polycephala</name>
    <dbReference type="NCBI Taxonomy" id="41804"/>
    <lineage>
        <taxon>Eukaryota</taxon>
        <taxon>Fungi</taxon>
        <taxon>Fungi incertae sedis</taxon>
        <taxon>Mucoromycota</taxon>
        <taxon>Mortierellomycotina</taxon>
        <taxon>Mortierellomycetes</taxon>
        <taxon>Mortierellales</taxon>
        <taxon>Mortierellaceae</taxon>
        <taxon>Mortierella</taxon>
    </lineage>
</organism>
<comment type="caution">
    <text evidence="6">The sequence shown here is derived from an EMBL/GenBank/DDBJ whole genome shotgun (WGS) entry which is preliminary data.</text>
</comment>
<dbReference type="GO" id="GO:0003676">
    <property type="term" value="F:nucleic acid binding"/>
    <property type="evidence" value="ECO:0007669"/>
    <property type="project" value="InterPro"/>
</dbReference>
<dbReference type="InterPro" id="IPR013087">
    <property type="entry name" value="Znf_C2H2_type"/>
</dbReference>
<gene>
    <name evidence="6" type="primary">GPATCH8</name>
    <name evidence="6" type="ORF">BG011_009928</name>
</gene>
<dbReference type="PANTHER" id="PTHR47251">
    <property type="entry name" value="FINGER DOMAIN PROTEIN, PUTATIVE (AFU_ORTHOLOGUE AFUA_3G04180)-RELATED"/>
    <property type="match status" value="1"/>
</dbReference>
<feature type="domain" description="G-patch" evidence="5">
    <location>
        <begin position="50"/>
        <end position="96"/>
    </location>
</feature>
<dbReference type="AlphaFoldDB" id="A0A9P6PM54"/>
<dbReference type="Proteomes" id="UP000726737">
    <property type="component" value="Unassembled WGS sequence"/>
</dbReference>
<evidence type="ECO:0000256" key="3">
    <source>
        <dbReference type="SAM" id="MobiDB-lite"/>
    </source>
</evidence>
<dbReference type="PROSITE" id="PS50157">
    <property type="entry name" value="ZINC_FINGER_C2H2_2"/>
    <property type="match status" value="1"/>
</dbReference>
<feature type="region of interest" description="Disordered" evidence="3">
    <location>
        <begin position="178"/>
        <end position="206"/>
    </location>
</feature>
<feature type="region of interest" description="Disordered" evidence="3">
    <location>
        <begin position="302"/>
        <end position="354"/>
    </location>
</feature>
<protein>
    <submittedName>
        <fullName evidence="6">G patch domain-containing protein 8</fullName>
    </submittedName>
</protein>
<evidence type="ECO:0000256" key="2">
    <source>
        <dbReference type="SAM" id="Coils"/>
    </source>
</evidence>
<dbReference type="GO" id="GO:0008270">
    <property type="term" value="F:zinc ion binding"/>
    <property type="evidence" value="ECO:0007669"/>
    <property type="project" value="UniProtKB-KW"/>
</dbReference>
<sequence length="374" mass="40606">TTDTLRAKYRLGEGSGSSDEDSFHSRDRDFDGDDDGAVTEAADMYTHIPKSNIGYQLLLKMGWKAGKGLGQNETGRTAPITIERKQDVSGLGKQAVDDWYAEASTAKRKTLEAEKQAEETQEEKAKRELHVEKKRALETHLEIVKSSFYCALCDKQYGRISEYEVHLSSYDHNHKKRFKDMKESSRAGSANITSKIKEKERKREERELAKLQEAAMKRTGNQPSTASSSNASALPRMELHANTPSAPSGFQPVNLGGFNPVQTSGFNSVTIGPPSVPMGGPRPTATVSNGFQPIKLGGFQPVKLGGFQPVDDDEDEEVSQPSASSTTSINTGTSTSTSINTGTVQGASGFQPVKLGGFKPMKIGGFRLKRPGAK</sequence>
<name>A0A9P6PM54_9FUNG</name>